<accession>V2Y5I2</accession>
<evidence type="ECO:0000313" key="4">
    <source>
        <dbReference type="Proteomes" id="UP000017559"/>
    </source>
</evidence>
<keyword evidence="1" id="KW-0175">Coiled coil</keyword>
<protein>
    <submittedName>
        <fullName evidence="3">Uncharacterized protein</fullName>
    </submittedName>
</protein>
<feature type="region of interest" description="Disordered" evidence="2">
    <location>
        <begin position="362"/>
        <end position="385"/>
    </location>
</feature>
<organism evidence="3 4">
    <name type="scientific">Moniliophthora roreri (strain MCA 2997)</name>
    <name type="common">Cocoa frosty pod rot fungus</name>
    <name type="synonym">Crinipellis roreri</name>
    <dbReference type="NCBI Taxonomy" id="1381753"/>
    <lineage>
        <taxon>Eukaryota</taxon>
        <taxon>Fungi</taxon>
        <taxon>Dikarya</taxon>
        <taxon>Basidiomycota</taxon>
        <taxon>Agaricomycotina</taxon>
        <taxon>Agaricomycetes</taxon>
        <taxon>Agaricomycetidae</taxon>
        <taxon>Agaricales</taxon>
        <taxon>Marasmiineae</taxon>
        <taxon>Marasmiaceae</taxon>
        <taxon>Moniliophthora</taxon>
    </lineage>
</organism>
<name>V2Y5I2_MONRO</name>
<feature type="region of interest" description="Disordered" evidence="2">
    <location>
        <begin position="73"/>
        <end position="159"/>
    </location>
</feature>
<dbReference type="AlphaFoldDB" id="V2Y5I2"/>
<dbReference type="EMBL" id="AWSO01000860">
    <property type="protein sequence ID" value="ESK86919.1"/>
    <property type="molecule type" value="Genomic_DNA"/>
</dbReference>
<proteinExistence type="predicted"/>
<evidence type="ECO:0000313" key="3">
    <source>
        <dbReference type="EMBL" id="ESK86919.1"/>
    </source>
</evidence>
<dbReference type="HOGENOM" id="CLU_532188_0_0_1"/>
<feature type="compositionally biased region" description="Low complexity" evidence="2">
    <location>
        <begin position="1"/>
        <end position="13"/>
    </location>
</feature>
<comment type="caution">
    <text evidence="3">The sequence shown here is derived from an EMBL/GenBank/DDBJ whole genome shotgun (WGS) entry which is preliminary data.</text>
</comment>
<keyword evidence="4" id="KW-1185">Reference proteome</keyword>
<feature type="coiled-coil region" evidence="1">
    <location>
        <begin position="171"/>
        <end position="244"/>
    </location>
</feature>
<gene>
    <name evidence="3" type="ORF">Moror_3388</name>
</gene>
<dbReference type="Proteomes" id="UP000017559">
    <property type="component" value="Unassembled WGS sequence"/>
</dbReference>
<reference evidence="3 4" key="1">
    <citation type="journal article" date="2014" name="BMC Genomics">
        <title>Genome and secretome analysis of the hemibiotrophic fungal pathogen, Moniliophthora roreri, which causes frosty pod rot disease of cacao: mechanisms of the biotrophic and necrotrophic phases.</title>
        <authorList>
            <person name="Meinhardt L.W."/>
            <person name="Costa G.G.L."/>
            <person name="Thomazella D.P.T."/>
            <person name="Teixeira P.J.P.L."/>
            <person name="Carazzolle M.F."/>
            <person name="Schuster S.C."/>
            <person name="Carlson J.E."/>
            <person name="Guiltinan M.J."/>
            <person name="Mieczkowski P."/>
            <person name="Farmer A."/>
            <person name="Ramaraj T."/>
            <person name="Crozier J."/>
            <person name="Davis R.E."/>
            <person name="Shao J."/>
            <person name="Melnick R.L."/>
            <person name="Pereira G.A.G."/>
            <person name="Bailey B.A."/>
        </authorList>
    </citation>
    <scope>NUCLEOTIDE SEQUENCE [LARGE SCALE GENOMIC DNA]</scope>
    <source>
        <strain evidence="3 4">MCA 2997</strain>
    </source>
</reference>
<feature type="region of interest" description="Disordered" evidence="2">
    <location>
        <begin position="1"/>
        <end position="55"/>
    </location>
</feature>
<feature type="compositionally biased region" description="Pro residues" evidence="2">
    <location>
        <begin position="143"/>
        <end position="153"/>
    </location>
</feature>
<evidence type="ECO:0000256" key="2">
    <source>
        <dbReference type="SAM" id="MobiDB-lite"/>
    </source>
</evidence>
<dbReference type="KEGG" id="mrr:Moror_3388"/>
<feature type="compositionally biased region" description="Polar residues" evidence="2">
    <location>
        <begin position="114"/>
        <end position="125"/>
    </location>
</feature>
<feature type="compositionally biased region" description="Basic and acidic residues" evidence="2">
    <location>
        <begin position="28"/>
        <end position="41"/>
    </location>
</feature>
<evidence type="ECO:0000256" key="1">
    <source>
        <dbReference type="SAM" id="Coils"/>
    </source>
</evidence>
<dbReference type="OrthoDB" id="10530271at2759"/>
<sequence>MSKRAAPSRSPSPARRRRHSEQIPQENGKGKGKDVETRLDELPSSTSQEGSGLFRSASGSLFSRFSFLSASTSSLSSSSTAVEAPKSEPTSPILTSPVLVPATTSPSRPRPQQVWYSSISNASISHNKRRRRPSCHESEPVSPVVPQPQPQPQSQPQKHEAVIVKVEDTFRELVTAEMDELNRIREEKERLTEEIEELRVRAELEGQGEVLREIRALRSEMGEIKTLRKEVGDLKAELEGVRAEVARGRTEHTHCATTPISAPPRISQPVQPQMLRSGDTSLSSTAPLMLGSWSQPSGLPATATNGTQVRHMVATPSLPLATTGYTSSTLSAPAAGSSTQPQVVLPPPKQVTKLSLVPTTNGAAPVASTSKQTPPITQAPLTTKPSFHEPNLVSYARRFQHTIYTSTKSRVVRQQTAFGVKIPDEVFDEKEFKIPMWIWQKGDGGGGGGGDGIKVKQEEVDEEAEVKVNKRQDLEVKKQELAPQLEEVSRRYLMGLARVLADAQRAAAANGD</sequence>
<feature type="region of interest" description="Disordered" evidence="2">
    <location>
        <begin position="249"/>
        <end position="281"/>
    </location>
</feature>